<evidence type="ECO:0000313" key="7">
    <source>
        <dbReference type="Proteomes" id="UP000002382"/>
    </source>
</evidence>
<protein>
    <submittedName>
        <fullName evidence="6">Phosphate butyryltransferase</fullName>
        <ecNumber evidence="6">2.3.1.19</ecNumber>
    </submittedName>
</protein>
<keyword evidence="7" id="KW-1185">Reference proteome</keyword>
<evidence type="ECO:0000256" key="1">
    <source>
        <dbReference type="ARBA" id="ARBA00005656"/>
    </source>
</evidence>
<feature type="domain" description="Phosphate acetyl/butaryl transferase" evidence="5">
    <location>
        <begin position="75"/>
        <end position="292"/>
    </location>
</feature>
<dbReference type="PIRSF" id="PIRSF000428">
    <property type="entry name" value="P_Ac_trans"/>
    <property type="match status" value="1"/>
</dbReference>
<evidence type="ECO:0000313" key="6">
    <source>
        <dbReference type="EMBL" id="ACR80130.1"/>
    </source>
</evidence>
<dbReference type="Gene3D" id="3.40.718.10">
    <property type="entry name" value="Isopropylmalate Dehydrogenase"/>
    <property type="match status" value="1"/>
</dbReference>
<dbReference type="GO" id="GO:0050182">
    <property type="term" value="F:phosphate butyryltransferase activity"/>
    <property type="evidence" value="ECO:0007669"/>
    <property type="project" value="UniProtKB-EC"/>
</dbReference>
<dbReference type="SUPFAM" id="SSF53659">
    <property type="entry name" value="Isocitrate/Isopropylmalate dehydrogenase-like"/>
    <property type="match status" value="1"/>
</dbReference>
<sequence length="300" mass="31445">MFRTLDEVIEKARSVKGKKAVLVGAEDREGLIALKTAAGEGVVEPILVGDKNKVDVLLDEFGLQCEVVDAKTPDEAAEKGVKLVRNGKADILMKGLVKTAILLKAVLNKEWGLRSGSLLSHIAVLDVPALDRLVYVSDGGMVIRPDLSQKKAIIENAVKFLHSLGYERPRVALLAAVEVVNPDMPETLEAAVIAKMAERGQLPACEVDGPLGLDNALNMTAAKIKKVKGNVAGLAELLIVPDIHSGNFLGKSAVYLAGGTIAGLVLGATAPVVIVSRADNAKSKLASLALAVLSVAGDMK</sequence>
<dbReference type="AlphaFoldDB" id="C5CE28"/>
<dbReference type="EC" id="2.3.1.19" evidence="6"/>
<dbReference type="HOGENOM" id="CLU_056531_0_0_0"/>
<dbReference type="NCBIfam" id="NF006045">
    <property type="entry name" value="PRK08190.1"/>
    <property type="match status" value="1"/>
</dbReference>
<keyword evidence="4" id="KW-0812">Transmembrane</keyword>
<proteinExistence type="inferred from homology"/>
<dbReference type="EMBL" id="CP001634">
    <property type="protein sequence ID" value="ACR80130.1"/>
    <property type="molecule type" value="Genomic_DNA"/>
</dbReference>
<gene>
    <name evidence="6" type="ordered locus">Kole_1438</name>
</gene>
<keyword evidence="4" id="KW-0472">Membrane</keyword>
<dbReference type="InterPro" id="IPR002505">
    <property type="entry name" value="PTA_PTB"/>
</dbReference>
<keyword evidence="4" id="KW-1133">Transmembrane helix</keyword>
<dbReference type="Proteomes" id="UP000002382">
    <property type="component" value="Chromosome"/>
</dbReference>
<keyword evidence="2 6" id="KW-0808">Transferase</keyword>
<dbReference type="STRING" id="521045.Kole_1438"/>
<dbReference type="RefSeq" id="WP_015868777.1">
    <property type="nucleotide sequence ID" value="NC_012785.1"/>
</dbReference>
<comment type="similarity">
    <text evidence="1">Belongs to the phosphate acetyltransferase and butyryltransferase family.</text>
</comment>
<reference evidence="6 7" key="1">
    <citation type="submission" date="2009-06" db="EMBL/GenBank/DDBJ databases">
        <title>Complete sequence of Thermotogales bacterium TBF 19.5.1.</title>
        <authorList>
            <consortium name="US DOE Joint Genome Institute"/>
            <person name="Lucas S."/>
            <person name="Copeland A."/>
            <person name="Lapidus A."/>
            <person name="Glavina del Rio T."/>
            <person name="Tice H."/>
            <person name="Bruce D."/>
            <person name="Goodwin L."/>
            <person name="Pitluck S."/>
            <person name="Chertkov O."/>
            <person name="Brettin T."/>
            <person name="Detter J.C."/>
            <person name="Han C."/>
            <person name="Schmutz J."/>
            <person name="Larimer F."/>
            <person name="Land M."/>
            <person name="Hauser L."/>
            <person name="Kyrpides N."/>
            <person name="Ovchinnikova G."/>
            <person name="Noll K."/>
        </authorList>
    </citation>
    <scope>NUCLEOTIDE SEQUENCE [LARGE SCALE GENOMIC DNA]</scope>
    <source>
        <strain evidence="7">ATCC BAA-1733 / DSM 21960 / TBF 19.5.1</strain>
    </source>
</reference>
<dbReference type="PANTHER" id="PTHR43356:SF2">
    <property type="entry name" value="PHOSPHATE ACETYLTRANSFERASE"/>
    <property type="match status" value="1"/>
</dbReference>
<reference evidence="6 7" key="2">
    <citation type="journal article" date="2011" name="J. Bacteriol.">
        <title>Genome Sequence of Kosmotoga olearia Strain TBF 19.5.1, a Thermophilic Bacterium with a Wide Growth Temperature Range, Isolated from the Troll B Oil Platform in the North Sea.</title>
        <authorList>
            <person name="Swithers K.S."/>
            <person name="Dipippo J.L."/>
            <person name="Bruce D.C."/>
            <person name="Detter C."/>
            <person name="Tapia R."/>
            <person name="Han S."/>
            <person name="Goodwin L.A."/>
            <person name="Han J."/>
            <person name="Woyke T."/>
            <person name="Pitluck S."/>
            <person name="Pennacchio L."/>
            <person name="Nolan M."/>
            <person name="Mikhailova N."/>
            <person name="Land M.L."/>
            <person name="Nesbo C.L."/>
            <person name="Gogarten J.P."/>
            <person name="Noll K.M."/>
        </authorList>
    </citation>
    <scope>NUCLEOTIDE SEQUENCE [LARGE SCALE GENOMIC DNA]</scope>
    <source>
        <strain evidence="7">ATCC BAA-1733 / DSM 21960 / TBF 19.5.1</strain>
    </source>
</reference>
<dbReference type="InterPro" id="IPR050500">
    <property type="entry name" value="Phos_Acetyltrans/Butyryltrans"/>
</dbReference>
<dbReference type="eggNOG" id="COG0280">
    <property type="taxonomic scope" value="Bacteria"/>
</dbReference>
<dbReference type="KEGG" id="kol:Kole_1438"/>
<evidence type="ECO:0000256" key="4">
    <source>
        <dbReference type="SAM" id="Phobius"/>
    </source>
</evidence>
<evidence type="ECO:0000256" key="2">
    <source>
        <dbReference type="ARBA" id="ARBA00022679"/>
    </source>
</evidence>
<evidence type="ECO:0000256" key="3">
    <source>
        <dbReference type="ARBA" id="ARBA00023315"/>
    </source>
</evidence>
<dbReference type="OrthoDB" id="9774179at2"/>
<keyword evidence="3 6" id="KW-0012">Acyltransferase</keyword>
<evidence type="ECO:0000259" key="5">
    <source>
        <dbReference type="Pfam" id="PF01515"/>
    </source>
</evidence>
<name>C5CE28_KOSOT</name>
<feature type="transmembrane region" description="Helical" evidence="4">
    <location>
        <begin position="253"/>
        <end position="275"/>
    </location>
</feature>
<dbReference type="InterPro" id="IPR012147">
    <property type="entry name" value="P_Ac_Bu_trans"/>
</dbReference>
<accession>C5CE28</accession>
<dbReference type="Pfam" id="PF01515">
    <property type="entry name" value="PTA_PTB"/>
    <property type="match status" value="1"/>
</dbReference>
<dbReference type="PANTHER" id="PTHR43356">
    <property type="entry name" value="PHOSPHATE ACETYLTRANSFERASE"/>
    <property type="match status" value="1"/>
</dbReference>
<organism evidence="6 7">
    <name type="scientific">Kosmotoga olearia (strain ATCC BAA-1733 / DSM 21960 / TBF 19.5.1)</name>
    <dbReference type="NCBI Taxonomy" id="521045"/>
    <lineage>
        <taxon>Bacteria</taxon>
        <taxon>Thermotogati</taxon>
        <taxon>Thermotogota</taxon>
        <taxon>Thermotogae</taxon>
        <taxon>Kosmotogales</taxon>
        <taxon>Kosmotogaceae</taxon>
        <taxon>Kosmotoga</taxon>
    </lineage>
</organism>